<dbReference type="GO" id="GO:0005125">
    <property type="term" value="F:cytokine activity"/>
    <property type="evidence" value="ECO:0007669"/>
    <property type="project" value="UniProtKB-KW"/>
</dbReference>
<dbReference type="GO" id="GO:0016020">
    <property type="term" value="C:membrane"/>
    <property type="evidence" value="ECO:0007669"/>
    <property type="project" value="InterPro"/>
</dbReference>
<feature type="compositionally biased region" description="Low complexity" evidence="7">
    <location>
        <begin position="344"/>
        <end position="354"/>
    </location>
</feature>
<dbReference type="EMBL" id="WJBH02000009">
    <property type="protein sequence ID" value="KAI9553578.1"/>
    <property type="molecule type" value="Genomic_DNA"/>
</dbReference>
<evidence type="ECO:0000256" key="3">
    <source>
        <dbReference type="ARBA" id="ARBA00022514"/>
    </source>
</evidence>
<keyword evidence="6" id="KW-0325">Glycoprotein</keyword>
<dbReference type="PANTHER" id="PTHR15151:SF24">
    <property type="entry name" value="A PROLIFERATION-INDUCING LIGAND-LIKE PROTEIN-RELATED"/>
    <property type="match status" value="1"/>
</dbReference>
<comment type="caution">
    <text evidence="10">The sequence shown here is derived from an EMBL/GenBank/DDBJ whole genome shotgun (WGS) entry which is preliminary data.</text>
</comment>
<accession>A0AAD5L9J0</accession>
<dbReference type="GO" id="GO:0006955">
    <property type="term" value="P:immune response"/>
    <property type="evidence" value="ECO:0007669"/>
    <property type="project" value="InterPro"/>
</dbReference>
<feature type="compositionally biased region" description="Polar residues" evidence="7">
    <location>
        <begin position="272"/>
        <end position="289"/>
    </location>
</feature>
<comment type="subcellular location">
    <subcellularLocation>
        <location evidence="1">Secreted</location>
    </subcellularLocation>
</comment>
<evidence type="ECO:0000313" key="10">
    <source>
        <dbReference type="EMBL" id="KAI9553578.1"/>
    </source>
</evidence>
<keyword evidence="3" id="KW-0202">Cytokine</keyword>
<evidence type="ECO:0000256" key="8">
    <source>
        <dbReference type="SAM" id="Phobius"/>
    </source>
</evidence>
<evidence type="ECO:0000256" key="4">
    <source>
        <dbReference type="ARBA" id="ARBA00022525"/>
    </source>
</evidence>
<dbReference type="InterPro" id="IPR008983">
    <property type="entry name" value="Tumour_necrosis_fac-like_dom"/>
</dbReference>
<feature type="region of interest" description="Disordered" evidence="7">
    <location>
        <begin position="454"/>
        <end position="489"/>
    </location>
</feature>
<dbReference type="InterPro" id="IPR021184">
    <property type="entry name" value="TNF_CS"/>
</dbReference>
<feature type="transmembrane region" description="Helical" evidence="8">
    <location>
        <begin position="66"/>
        <end position="89"/>
    </location>
</feature>
<dbReference type="PROSITE" id="PS00251">
    <property type="entry name" value="THD_1"/>
    <property type="match status" value="1"/>
</dbReference>
<evidence type="ECO:0000259" key="9">
    <source>
        <dbReference type="PROSITE" id="PS50049"/>
    </source>
</evidence>
<evidence type="ECO:0000256" key="1">
    <source>
        <dbReference type="ARBA" id="ARBA00004613"/>
    </source>
</evidence>
<proteinExistence type="inferred from homology"/>
<comment type="similarity">
    <text evidence="2">Belongs to the tumor necrosis factor family.</text>
</comment>
<evidence type="ECO:0000313" key="11">
    <source>
        <dbReference type="Proteomes" id="UP000820818"/>
    </source>
</evidence>
<feature type="compositionally biased region" description="Polar residues" evidence="7">
    <location>
        <begin position="454"/>
        <end position="463"/>
    </location>
</feature>
<keyword evidence="8" id="KW-0812">Transmembrane</keyword>
<feature type="region of interest" description="Disordered" evidence="7">
    <location>
        <begin position="221"/>
        <end position="255"/>
    </location>
</feature>
<keyword evidence="4" id="KW-0964">Secreted</keyword>
<evidence type="ECO:0000256" key="2">
    <source>
        <dbReference type="ARBA" id="ARBA00008670"/>
    </source>
</evidence>
<feature type="domain" description="THD" evidence="9">
    <location>
        <begin position="496"/>
        <end position="646"/>
    </location>
</feature>
<keyword evidence="8" id="KW-1133">Transmembrane helix</keyword>
<dbReference type="PANTHER" id="PTHR15151">
    <property type="entry name" value="PROTEIN EIGER"/>
    <property type="match status" value="1"/>
</dbReference>
<evidence type="ECO:0000256" key="5">
    <source>
        <dbReference type="ARBA" id="ARBA00023157"/>
    </source>
</evidence>
<dbReference type="GO" id="GO:0005615">
    <property type="term" value="C:extracellular space"/>
    <property type="evidence" value="ECO:0007669"/>
    <property type="project" value="UniProtKB-KW"/>
</dbReference>
<gene>
    <name evidence="10" type="ORF">GHT06_021498</name>
</gene>
<dbReference type="PROSITE" id="PS50049">
    <property type="entry name" value="THD_2"/>
    <property type="match status" value="1"/>
</dbReference>
<keyword evidence="11" id="KW-1185">Reference proteome</keyword>
<organism evidence="10 11">
    <name type="scientific">Daphnia sinensis</name>
    <dbReference type="NCBI Taxonomy" id="1820382"/>
    <lineage>
        <taxon>Eukaryota</taxon>
        <taxon>Metazoa</taxon>
        <taxon>Ecdysozoa</taxon>
        <taxon>Arthropoda</taxon>
        <taxon>Crustacea</taxon>
        <taxon>Branchiopoda</taxon>
        <taxon>Diplostraca</taxon>
        <taxon>Cladocera</taxon>
        <taxon>Anomopoda</taxon>
        <taxon>Daphniidae</taxon>
        <taxon>Daphnia</taxon>
        <taxon>Daphnia similis group</taxon>
    </lineage>
</organism>
<evidence type="ECO:0000256" key="7">
    <source>
        <dbReference type="SAM" id="MobiDB-lite"/>
    </source>
</evidence>
<dbReference type="AlphaFoldDB" id="A0AAD5L9J0"/>
<name>A0AAD5L9J0_9CRUS</name>
<dbReference type="InterPro" id="IPR051748">
    <property type="entry name" value="TNF_Ligand_Superfamily"/>
</dbReference>
<keyword evidence="8" id="KW-0472">Membrane</keyword>
<dbReference type="Proteomes" id="UP000820818">
    <property type="component" value="Linkage Group LG9"/>
</dbReference>
<dbReference type="Gene3D" id="2.60.120.40">
    <property type="match status" value="1"/>
</dbReference>
<sequence length="653" mass="72368">MTSKAALLRSDHFTEQAADSTMTMQKAKEEMRQVGRSLTFKVRRPTGRLDVTLKRKKERCQILPHYISWPLLLAVGVACVALAAFHLWFTWHLQRKVEVLQSRVESLSNVELEELRVQLRNLYDLYDGSAEMKNGHLEHLAFAERNQEADEPGEILLMDLGDVDGEKSTTLLNDLEGNPIEKDITVFSSIHTPLALSEMTRLDMMGGDRQLAKTGRVAKLEHDAQAHGRQKRQADLSSHTQDGVPIFDRGYGATPNRTEGLRIYQSLLANGGKNQPRSSDPSVQVTDTVAQPPHRGNNFWRNRKEKPRHRHRTKPSTRSPLDDDIELSSIPEFDAANGQDLRSSETTLSPSKSSVAPNVEFRHSRVKTSSDGAGRDSVPLSVDQNVWATSRSNGIFVIGNAPYSGSSQEDRISAATAPAILTKTVTASVGPSASGQTRLQPNVYKVNQPAVNSRASAQANNENGELGSRDPLPSPPSSGKKRVNKKQLRDLSHTATAVHLVADTRNSSSANFENQVEIASRNELGLHTSWKIAQSNWDSPLKTTPLVKIDGATLTVKQSGLYFIYAQVHYLDEHSTNAYEVFVNTEPFLRCITSSFSESSFPKANTCYTAAATQLREGDKLFIRDIEPLRYSVLQPSKTFFGLIRMAPIADFS</sequence>
<dbReference type="SUPFAM" id="SSF49842">
    <property type="entry name" value="TNF-like"/>
    <property type="match status" value="1"/>
</dbReference>
<dbReference type="GO" id="GO:0005164">
    <property type="term" value="F:tumor necrosis factor receptor binding"/>
    <property type="evidence" value="ECO:0007669"/>
    <property type="project" value="InterPro"/>
</dbReference>
<reference evidence="10 11" key="1">
    <citation type="submission" date="2022-05" db="EMBL/GenBank/DDBJ databases">
        <title>A multi-omics perspective on studying reproductive biology in Daphnia sinensis.</title>
        <authorList>
            <person name="Jia J."/>
        </authorList>
    </citation>
    <scope>NUCLEOTIDE SEQUENCE [LARGE SCALE GENOMIC DNA]</scope>
    <source>
        <strain evidence="10 11">WSL</strain>
    </source>
</reference>
<dbReference type="InterPro" id="IPR006052">
    <property type="entry name" value="TNF_dom"/>
</dbReference>
<feature type="region of interest" description="Disordered" evidence="7">
    <location>
        <begin position="270"/>
        <end position="379"/>
    </location>
</feature>
<evidence type="ECO:0000256" key="6">
    <source>
        <dbReference type="ARBA" id="ARBA00023180"/>
    </source>
</evidence>
<dbReference type="SMART" id="SM00207">
    <property type="entry name" value="TNF"/>
    <property type="match status" value="1"/>
</dbReference>
<protein>
    <recommendedName>
        <fullName evidence="9">THD domain-containing protein</fullName>
    </recommendedName>
</protein>
<keyword evidence="5" id="KW-1015">Disulfide bond</keyword>
<dbReference type="Pfam" id="PF00229">
    <property type="entry name" value="TNF"/>
    <property type="match status" value="1"/>
</dbReference>
<feature type="compositionally biased region" description="Basic residues" evidence="7">
    <location>
        <begin position="301"/>
        <end position="315"/>
    </location>
</feature>